<proteinExistence type="predicted"/>
<dbReference type="AlphaFoldDB" id="E9FZN2"/>
<gene>
    <name evidence="1" type="ORF">DAPPUDRAFT_97337</name>
</gene>
<evidence type="ECO:0000313" key="2">
    <source>
        <dbReference type="Proteomes" id="UP000000305"/>
    </source>
</evidence>
<dbReference type="EMBL" id="GL732528">
    <property type="protein sequence ID" value="EFX87086.1"/>
    <property type="molecule type" value="Genomic_DNA"/>
</dbReference>
<keyword evidence="2" id="KW-1185">Reference proteome</keyword>
<sequence length="353" mass="40014">MVYSISSTLFFPCSTTIGGSVWNESHDLSSSANGQDMRCLSLGSRFVDCIGRECKDQNKLTFKPPQNRVTTDMDPNIGSVARNKLKMVIGVKQLLSWSIRCLQTVKNVEKEEETLLKVELEEPSTLKDNGTYVLRSSRRHYYVVPLLTTYGSGGLITKESSGTQSVYYVLPLPNIFRRKQVDIVDVYAAVGTTGISMDWRILITKDGKAYFRPQNSYSLPYKGQCLLELSDEDFASAPPAQLLVKPDQRRLKHRPSEQPAAANNGTRIKTFCKKVVHSMDRKQVKLLYWNNTAVENFNLAQSTVNSFLSGLLEVPHPLGQLPQSKRTMHQPYLLAFFFRQSYDDPLFYIGWML</sequence>
<dbReference type="Proteomes" id="UP000000305">
    <property type="component" value="Unassembled WGS sequence"/>
</dbReference>
<dbReference type="KEGG" id="dpx:DAPPUDRAFT_97337"/>
<protein>
    <submittedName>
        <fullName evidence="1">Uncharacterized protein</fullName>
    </submittedName>
</protein>
<accession>E9FZN2</accession>
<name>E9FZN2_DAPPU</name>
<reference evidence="1 2" key="1">
    <citation type="journal article" date="2011" name="Science">
        <title>The ecoresponsive genome of Daphnia pulex.</title>
        <authorList>
            <person name="Colbourne J.K."/>
            <person name="Pfrender M.E."/>
            <person name="Gilbert D."/>
            <person name="Thomas W.K."/>
            <person name="Tucker A."/>
            <person name="Oakley T.H."/>
            <person name="Tokishita S."/>
            <person name="Aerts A."/>
            <person name="Arnold G.J."/>
            <person name="Basu M.K."/>
            <person name="Bauer D.J."/>
            <person name="Caceres C.E."/>
            <person name="Carmel L."/>
            <person name="Casola C."/>
            <person name="Choi J.H."/>
            <person name="Detter J.C."/>
            <person name="Dong Q."/>
            <person name="Dusheyko S."/>
            <person name="Eads B.D."/>
            <person name="Frohlich T."/>
            <person name="Geiler-Samerotte K.A."/>
            <person name="Gerlach D."/>
            <person name="Hatcher P."/>
            <person name="Jogdeo S."/>
            <person name="Krijgsveld J."/>
            <person name="Kriventseva E.V."/>
            <person name="Kultz D."/>
            <person name="Laforsch C."/>
            <person name="Lindquist E."/>
            <person name="Lopez J."/>
            <person name="Manak J.R."/>
            <person name="Muller J."/>
            <person name="Pangilinan J."/>
            <person name="Patwardhan R.P."/>
            <person name="Pitluck S."/>
            <person name="Pritham E.J."/>
            <person name="Rechtsteiner A."/>
            <person name="Rho M."/>
            <person name="Rogozin I.B."/>
            <person name="Sakarya O."/>
            <person name="Salamov A."/>
            <person name="Schaack S."/>
            <person name="Shapiro H."/>
            <person name="Shiga Y."/>
            <person name="Skalitzky C."/>
            <person name="Smith Z."/>
            <person name="Souvorov A."/>
            <person name="Sung W."/>
            <person name="Tang Z."/>
            <person name="Tsuchiya D."/>
            <person name="Tu H."/>
            <person name="Vos H."/>
            <person name="Wang M."/>
            <person name="Wolf Y.I."/>
            <person name="Yamagata H."/>
            <person name="Yamada T."/>
            <person name="Ye Y."/>
            <person name="Shaw J.R."/>
            <person name="Andrews J."/>
            <person name="Crease T.J."/>
            <person name="Tang H."/>
            <person name="Lucas S.M."/>
            <person name="Robertson H.M."/>
            <person name="Bork P."/>
            <person name="Koonin E.V."/>
            <person name="Zdobnov E.M."/>
            <person name="Grigoriev I.V."/>
            <person name="Lynch M."/>
            <person name="Boore J.L."/>
        </authorList>
    </citation>
    <scope>NUCLEOTIDE SEQUENCE [LARGE SCALE GENOMIC DNA]</scope>
</reference>
<organism evidence="1 2">
    <name type="scientific">Daphnia pulex</name>
    <name type="common">Water flea</name>
    <dbReference type="NCBI Taxonomy" id="6669"/>
    <lineage>
        <taxon>Eukaryota</taxon>
        <taxon>Metazoa</taxon>
        <taxon>Ecdysozoa</taxon>
        <taxon>Arthropoda</taxon>
        <taxon>Crustacea</taxon>
        <taxon>Branchiopoda</taxon>
        <taxon>Diplostraca</taxon>
        <taxon>Cladocera</taxon>
        <taxon>Anomopoda</taxon>
        <taxon>Daphniidae</taxon>
        <taxon>Daphnia</taxon>
    </lineage>
</organism>
<dbReference type="HOGENOM" id="CLU_785865_0_0_1"/>
<evidence type="ECO:0000313" key="1">
    <source>
        <dbReference type="EMBL" id="EFX87086.1"/>
    </source>
</evidence>
<dbReference type="InParanoid" id="E9FZN2"/>